<dbReference type="OrthoDB" id="2573403at2"/>
<name>A0A3Q9QYY1_9BACI</name>
<proteinExistence type="predicted"/>
<reference evidence="1 2" key="1">
    <citation type="submission" date="2017-07" db="EMBL/GenBank/DDBJ databases">
        <title>The complete genome sequence of Bacillus mesonae strain H20-5, an efficient strain improving plant abiotic stress resistance.</title>
        <authorList>
            <person name="Kim S.Y."/>
            <person name="Song H."/>
            <person name="Sang M.K."/>
            <person name="Weon H.-Y."/>
            <person name="Song J."/>
        </authorList>
    </citation>
    <scope>NUCLEOTIDE SEQUENCE [LARGE SCALE GENOMIC DNA]</scope>
    <source>
        <strain evidence="1 2">H20-5</strain>
    </source>
</reference>
<dbReference type="EMBL" id="CP022572">
    <property type="protein sequence ID" value="AZU64834.1"/>
    <property type="molecule type" value="Genomic_DNA"/>
</dbReference>
<dbReference type="KEGG" id="nmk:CHR53_03880"/>
<dbReference type="AlphaFoldDB" id="A0A3Q9QYY1"/>
<sequence>MRKAQLMDLFIDSFEGNISSSEICDFVKAIFDFDLDVMPILSKELVEQTLAPESNEPLIRQIIDTYLNRRDQRPDGPGIRQMINQVLGINLDAISSLEGARISLFSKGQWVVYHAHDLFIVDTGAGDIDVSVYPTKYFTEQTGLEELPSDLQQALSKIGYRRGGKPGSYYFITPTGEPVPDSFKGQTMGAILKVIHDSYLQL</sequence>
<dbReference type="Proteomes" id="UP000282892">
    <property type="component" value="Chromosome"/>
</dbReference>
<keyword evidence="2" id="KW-1185">Reference proteome</keyword>
<accession>A0A3Q9QYY1</accession>
<organism evidence="1 2">
    <name type="scientific">Neobacillus mesonae</name>
    <dbReference type="NCBI Taxonomy" id="1193713"/>
    <lineage>
        <taxon>Bacteria</taxon>
        <taxon>Bacillati</taxon>
        <taxon>Bacillota</taxon>
        <taxon>Bacilli</taxon>
        <taxon>Bacillales</taxon>
        <taxon>Bacillaceae</taxon>
        <taxon>Neobacillus</taxon>
    </lineage>
</organism>
<protein>
    <submittedName>
        <fullName evidence="1">Uncharacterized protein</fullName>
    </submittedName>
</protein>
<evidence type="ECO:0000313" key="1">
    <source>
        <dbReference type="EMBL" id="AZU64834.1"/>
    </source>
</evidence>
<evidence type="ECO:0000313" key="2">
    <source>
        <dbReference type="Proteomes" id="UP000282892"/>
    </source>
</evidence>
<gene>
    <name evidence="1" type="ORF">CHR53_03880</name>
</gene>